<evidence type="ECO:0000256" key="6">
    <source>
        <dbReference type="ARBA" id="ARBA00022989"/>
    </source>
</evidence>
<dbReference type="GO" id="GO:0006906">
    <property type="term" value="P:vesicle fusion"/>
    <property type="evidence" value="ECO:0007669"/>
    <property type="project" value="TreeGrafter"/>
</dbReference>
<comment type="similarity">
    <text evidence="2">Belongs to the syntaxin family.</text>
</comment>
<keyword evidence="8" id="KW-0175">Coiled coil</keyword>
<dbReference type="GO" id="GO:0006886">
    <property type="term" value="P:intracellular protein transport"/>
    <property type="evidence" value="ECO:0007669"/>
    <property type="project" value="TreeGrafter"/>
</dbReference>
<dbReference type="GeneID" id="24441631"/>
<dbReference type="RefSeq" id="XP_012655445.1">
    <property type="nucleotide sequence ID" value="XM_012799991.1"/>
</dbReference>
<dbReference type="CDD" id="cd15845">
    <property type="entry name" value="SNARE_syntaxin16"/>
    <property type="match status" value="1"/>
</dbReference>
<evidence type="ECO:0000256" key="7">
    <source>
        <dbReference type="ARBA" id="ARBA00023034"/>
    </source>
</evidence>
<evidence type="ECO:0000256" key="9">
    <source>
        <dbReference type="ARBA" id="ARBA00023136"/>
    </source>
</evidence>
<dbReference type="STRING" id="312017.W7WYP9"/>
<comment type="subcellular location">
    <subcellularLocation>
        <location evidence="1">Golgi apparatus membrane</location>
        <topology evidence="1">Single-pass type IV membrane protein</topology>
    </subcellularLocation>
</comment>
<evidence type="ECO:0000256" key="4">
    <source>
        <dbReference type="ARBA" id="ARBA00022692"/>
    </source>
</evidence>
<evidence type="ECO:0000256" key="8">
    <source>
        <dbReference type="ARBA" id="ARBA00023054"/>
    </source>
</evidence>
<keyword evidence="9 10" id="KW-0472">Membrane</keyword>
<dbReference type="GO" id="GO:0031201">
    <property type="term" value="C:SNARE complex"/>
    <property type="evidence" value="ECO:0007669"/>
    <property type="project" value="TreeGrafter"/>
</dbReference>
<dbReference type="InterPro" id="IPR000727">
    <property type="entry name" value="T_SNARE_dom"/>
</dbReference>
<dbReference type="PANTHER" id="PTHR19957:SF83">
    <property type="entry name" value="SYNTAXIN-16"/>
    <property type="match status" value="1"/>
</dbReference>
<dbReference type="PANTHER" id="PTHR19957">
    <property type="entry name" value="SYNTAXIN"/>
    <property type="match status" value="1"/>
</dbReference>
<dbReference type="SUPFAM" id="SSF47661">
    <property type="entry name" value="t-snare proteins"/>
    <property type="match status" value="1"/>
</dbReference>
<dbReference type="Proteomes" id="UP000009168">
    <property type="component" value="Unassembled WGS sequence"/>
</dbReference>
<keyword evidence="3" id="KW-0813">Transport</keyword>
<evidence type="ECO:0000256" key="2">
    <source>
        <dbReference type="ARBA" id="ARBA00009063"/>
    </source>
</evidence>
<dbReference type="OrthoDB" id="10251371at2759"/>
<keyword evidence="4 10" id="KW-0812">Transmembrane</keyword>
<evidence type="ECO:0000256" key="3">
    <source>
        <dbReference type="ARBA" id="ARBA00022448"/>
    </source>
</evidence>
<dbReference type="AlphaFoldDB" id="W7WYP9"/>
<dbReference type="Gene3D" id="1.20.58.70">
    <property type="match status" value="1"/>
</dbReference>
<reference evidence="13" key="1">
    <citation type="journal article" date="2006" name="PLoS Biol.">
        <title>Macronuclear genome sequence of the ciliate Tetrahymena thermophila, a model eukaryote.</title>
        <authorList>
            <person name="Eisen J.A."/>
            <person name="Coyne R.S."/>
            <person name="Wu M."/>
            <person name="Wu D."/>
            <person name="Thiagarajan M."/>
            <person name="Wortman J.R."/>
            <person name="Badger J.H."/>
            <person name="Ren Q."/>
            <person name="Amedeo P."/>
            <person name="Jones K.M."/>
            <person name="Tallon L.J."/>
            <person name="Delcher A.L."/>
            <person name="Salzberg S.L."/>
            <person name="Silva J.C."/>
            <person name="Haas B.J."/>
            <person name="Majoros W.H."/>
            <person name="Farzad M."/>
            <person name="Carlton J.M."/>
            <person name="Smith R.K. Jr."/>
            <person name="Garg J."/>
            <person name="Pearlman R.E."/>
            <person name="Karrer K.M."/>
            <person name="Sun L."/>
            <person name="Manning G."/>
            <person name="Elde N.C."/>
            <person name="Turkewitz A.P."/>
            <person name="Asai D.J."/>
            <person name="Wilkes D.E."/>
            <person name="Wang Y."/>
            <person name="Cai H."/>
            <person name="Collins K."/>
            <person name="Stewart B.A."/>
            <person name="Lee S.R."/>
            <person name="Wilamowska K."/>
            <person name="Weinberg Z."/>
            <person name="Ruzzo W.L."/>
            <person name="Wloga D."/>
            <person name="Gaertig J."/>
            <person name="Frankel J."/>
            <person name="Tsao C.-C."/>
            <person name="Gorovsky M.A."/>
            <person name="Keeling P.J."/>
            <person name="Waller R.F."/>
            <person name="Patron N.J."/>
            <person name="Cherry J.M."/>
            <person name="Stover N.A."/>
            <person name="Krieger C.J."/>
            <person name="del Toro C."/>
            <person name="Ryder H.F."/>
            <person name="Williamson S.C."/>
            <person name="Barbeau R.A."/>
            <person name="Hamilton E.P."/>
            <person name="Orias E."/>
        </authorList>
    </citation>
    <scope>NUCLEOTIDE SEQUENCE [LARGE SCALE GENOMIC DNA]</scope>
    <source>
        <strain evidence="13">SB210</strain>
    </source>
</reference>
<keyword evidence="7" id="KW-0333">Golgi apparatus</keyword>
<dbReference type="InterPro" id="IPR010989">
    <property type="entry name" value="SNARE"/>
</dbReference>
<evidence type="ECO:0000313" key="12">
    <source>
        <dbReference type="EMBL" id="EWS72015.1"/>
    </source>
</evidence>
<dbReference type="GO" id="GO:0048278">
    <property type="term" value="P:vesicle docking"/>
    <property type="evidence" value="ECO:0007669"/>
    <property type="project" value="TreeGrafter"/>
</dbReference>
<keyword evidence="5" id="KW-0653">Protein transport</keyword>
<sequence>MNKINNQQGITNSYYYNNSYFQQRDSPQNMINRQYMGISKNKTVLFNQAKQFYKKQKNVNINGSVHHTTLNLPPRYFDNFEFAKRDLQDIQLQIDEIVQLINDRISIQFSKTDQLKEQRVKTKQDNVMHMIKGFEIKLNQIANDNTEDTGQIDEKIRRNMRISLTSQLQDSTLVLRDAQKRYQEFMQFNNKQSNFNKMNVVDPYQFQNQSNHNLLGQQQQNQQFSNSYERDYQLLREQRINAVAESIKQLTIIFGQMNEIVIQNGTILDRIDSNLEKVQVNIKKGAQQIKKANNNSLKGNFAQKCICTLIMLNAIVMCILILKLTVF</sequence>
<name>W7WYP9_TETTS</name>
<accession>W7WYP9</accession>
<evidence type="ECO:0000256" key="5">
    <source>
        <dbReference type="ARBA" id="ARBA00022927"/>
    </source>
</evidence>
<feature type="transmembrane region" description="Helical" evidence="10">
    <location>
        <begin position="301"/>
        <end position="322"/>
    </location>
</feature>
<dbReference type="InterPro" id="IPR045242">
    <property type="entry name" value="Syntaxin"/>
</dbReference>
<dbReference type="KEGG" id="tet:TTHERM_001080378"/>
<gene>
    <name evidence="12" type="ORF">TTHERM_001080378</name>
</gene>
<dbReference type="InParanoid" id="W7WYP9"/>
<dbReference type="PROSITE" id="PS50192">
    <property type="entry name" value="T_SNARE"/>
    <property type="match status" value="1"/>
</dbReference>
<protein>
    <submittedName>
        <fullName evidence="12">Syntaxin-like protein</fullName>
    </submittedName>
</protein>
<dbReference type="GO" id="GO:0000139">
    <property type="term" value="C:Golgi membrane"/>
    <property type="evidence" value="ECO:0007669"/>
    <property type="project" value="UniProtKB-SubCell"/>
</dbReference>
<dbReference type="GO" id="GO:0005484">
    <property type="term" value="F:SNAP receptor activity"/>
    <property type="evidence" value="ECO:0007669"/>
    <property type="project" value="TreeGrafter"/>
</dbReference>
<dbReference type="EMBL" id="GG662470">
    <property type="protein sequence ID" value="EWS72015.1"/>
    <property type="molecule type" value="Genomic_DNA"/>
</dbReference>
<evidence type="ECO:0000259" key="11">
    <source>
        <dbReference type="PROSITE" id="PS50192"/>
    </source>
</evidence>
<keyword evidence="13" id="KW-1185">Reference proteome</keyword>
<evidence type="ECO:0000313" key="13">
    <source>
        <dbReference type="Proteomes" id="UP000009168"/>
    </source>
</evidence>
<organism evidence="12 13">
    <name type="scientific">Tetrahymena thermophila (strain SB210)</name>
    <dbReference type="NCBI Taxonomy" id="312017"/>
    <lineage>
        <taxon>Eukaryota</taxon>
        <taxon>Sar</taxon>
        <taxon>Alveolata</taxon>
        <taxon>Ciliophora</taxon>
        <taxon>Intramacronucleata</taxon>
        <taxon>Oligohymenophorea</taxon>
        <taxon>Hymenostomatida</taxon>
        <taxon>Tetrahymenina</taxon>
        <taxon>Tetrahymenidae</taxon>
        <taxon>Tetrahymena</taxon>
    </lineage>
</organism>
<dbReference type="SMART" id="SM00397">
    <property type="entry name" value="t_SNARE"/>
    <property type="match status" value="1"/>
</dbReference>
<feature type="domain" description="T-SNARE coiled-coil homology" evidence="11">
    <location>
        <begin position="230"/>
        <end position="292"/>
    </location>
</feature>
<evidence type="ECO:0000256" key="1">
    <source>
        <dbReference type="ARBA" id="ARBA00004409"/>
    </source>
</evidence>
<proteinExistence type="inferred from homology"/>
<keyword evidence="6 10" id="KW-1133">Transmembrane helix</keyword>
<dbReference type="GO" id="GO:0000149">
    <property type="term" value="F:SNARE binding"/>
    <property type="evidence" value="ECO:0007669"/>
    <property type="project" value="TreeGrafter"/>
</dbReference>
<evidence type="ECO:0000256" key="10">
    <source>
        <dbReference type="SAM" id="Phobius"/>
    </source>
</evidence>